<feature type="domain" description="FHA" evidence="3">
    <location>
        <begin position="181"/>
        <end position="231"/>
    </location>
</feature>
<evidence type="ECO:0000259" key="3">
    <source>
        <dbReference type="PROSITE" id="PS50006"/>
    </source>
</evidence>
<feature type="transmembrane region" description="Helical" evidence="2">
    <location>
        <begin position="118"/>
        <end position="138"/>
    </location>
</feature>
<evidence type="ECO:0000256" key="1">
    <source>
        <dbReference type="SAM" id="MobiDB-lite"/>
    </source>
</evidence>
<dbReference type="SUPFAM" id="SSF49879">
    <property type="entry name" value="SMAD/FHA domain"/>
    <property type="match status" value="1"/>
</dbReference>
<gene>
    <name evidence="4" type="ORF">SAMN04487960_10891</name>
</gene>
<feature type="compositionally biased region" description="Acidic residues" evidence="1">
    <location>
        <begin position="66"/>
        <end position="92"/>
    </location>
</feature>
<dbReference type="EMBL" id="FNNE01000008">
    <property type="protein sequence ID" value="SDX32798.1"/>
    <property type="molecule type" value="Genomic_DNA"/>
</dbReference>
<dbReference type="InterPro" id="IPR000253">
    <property type="entry name" value="FHA_dom"/>
</dbReference>
<dbReference type="RefSeq" id="WP_091815194.1">
    <property type="nucleotide sequence ID" value="NZ_FNNE01000008.1"/>
</dbReference>
<feature type="region of interest" description="Disordered" evidence="1">
    <location>
        <begin position="28"/>
        <end position="110"/>
    </location>
</feature>
<dbReference type="PROSITE" id="PS50006">
    <property type="entry name" value="FHA_DOMAIN"/>
    <property type="match status" value="1"/>
</dbReference>
<keyword evidence="2" id="KW-1133">Transmembrane helix</keyword>
<dbReference type="OrthoDB" id="9815482at2"/>
<organism evidence="4 5">
    <name type="scientific">Marinobacter mobilis</name>
    <dbReference type="NCBI Taxonomy" id="488533"/>
    <lineage>
        <taxon>Bacteria</taxon>
        <taxon>Pseudomonadati</taxon>
        <taxon>Pseudomonadota</taxon>
        <taxon>Gammaproteobacteria</taxon>
        <taxon>Pseudomonadales</taxon>
        <taxon>Marinobacteraceae</taxon>
        <taxon>Marinobacter</taxon>
    </lineage>
</organism>
<keyword evidence="5" id="KW-1185">Reference proteome</keyword>
<dbReference type="Gene3D" id="2.60.200.20">
    <property type="match status" value="1"/>
</dbReference>
<evidence type="ECO:0000313" key="4">
    <source>
        <dbReference type="EMBL" id="SDX32798.1"/>
    </source>
</evidence>
<dbReference type="Proteomes" id="UP000199675">
    <property type="component" value="Unassembled WGS sequence"/>
</dbReference>
<dbReference type="InterPro" id="IPR008984">
    <property type="entry name" value="SMAD_FHA_dom_sf"/>
</dbReference>
<evidence type="ECO:0000313" key="5">
    <source>
        <dbReference type="Proteomes" id="UP000199675"/>
    </source>
</evidence>
<keyword evidence="2" id="KW-0812">Transmembrane</keyword>
<dbReference type="Pfam" id="PF00498">
    <property type="entry name" value="FHA"/>
    <property type="match status" value="1"/>
</dbReference>
<protein>
    <submittedName>
        <fullName evidence="4">FHA domain-containing protein</fullName>
    </submittedName>
</protein>
<sequence>MTNRAQEQRQQWLRNSVFLLALTTASQSYGTETQAEVPAEPATPALEQPADAPSDATPENEAGDAVSEENPETSESEETAETEQPAEPDAPAEEPAPAASETDADPSATEAISDGNRYYLFAGIAVLLIILAVLIRLVGRNRKQSRAPLPQVEEASPAPFGYFHISGAGQQRIYNLSADVINVGRSANNDLVLSNDTVSSSHLVVKRERNGCVLVTDLNSSNGTRINGEDVSQAKLVPGDELELGEVMIRFETRAPASAADMTRQAG</sequence>
<dbReference type="CDD" id="cd00060">
    <property type="entry name" value="FHA"/>
    <property type="match status" value="1"/>
</dbReference>
<keyword evidence="2" id="KW-0472">Membrane</keyword>
<accession>A0A1H3ATP7</accession>
<dbReference type="AlphaFoldDB" id="A0A1H3ATP7"/>
<reference evidence="4 5" key="1">
    <citation type="submission" date="2016-10" db="EMBL/GenBank/DDBJ databases">
        <authorList>
            <person name="de Groot N.N."/>
        </authorList>
    </citation>
    <scope>NUCLEOTIDE SEQUENCE [LARGE SCALE GENOMIC DNA]</scope>
    <source>
        <strain evidence="4 5">CGMCC 1.7059</strain>
    </source>
</reference>
<feature type="compositionally biased region" description="Low complexity" evidence="1">
    <location>
        <begin position="93"/>
        <end position="109"/>
    </location>
</feature>
<dbReference type="SMART" id="SM00240">
    <property type="entry name" value="FHA"/>
    <property type="match status" value="1"/>
</dbReference>
<dbReference type="STRING" id="488533.SAMN04487960_10891"/>
<evidence type="ECO:0000256" key="2">
    <source>
        <dbReference type="SAM" id="Phobius"/>
    </source>
</evidence>
<proteinExistence type="predicted"/>
<name>A0A1H3ATP7_9GAMM</name>